<reference evidence="2 3" key="1">
    <citation type="submission" date="2019-05" db="EMBL/GenBank/DDBJ databases">
        <authorList>
            <person name="Schori C."/>
            <person name="Ahrens C."/>
        </authorList>
    </citation>
    <scope>NUCLEOTIDE SEQUENCE [LARGE SCALE GENOMIC DNA]</scope>
    <source>
        <strain evidence="2 3">DSM 10702</strain>
    </source>
</reference>
<accession>A0AAP9RC05</accession>
<protein>
    <recommendedName>
        <fullName evidence="4">Lipoprotein</fullName>
    </recommendedName>
</protein>
<dbReference type="GeneID" id="92942983"/>
<proteinExistence type="predicted"/>
<dbReference type="RefSeq" id="WP_035763227.1">
    <property type="nucleotide sequence ID" value="NZ_AP019716.1"/>
</dbReference>
<dbReference type="PROSITE" id="PS51257">
    <property type="entry name" value="PROKAR_LIPOPROTEIN"/>
    <property type="match status" value="1"/>
</dbReference>
<dbReference type="AlphaFoldDB" id="A0AAP9RC05"/>
<organism evidence="2 3">
    <name type="scientific">Clostridium butyricum</name>
    <dbReference type="NCBI Taxonomy" id="1492"/>
    <lineage>
        <taxon>Bacteria</taxon>
        <taxon>Bacillati</taxon>
        <taxon>Bacillota</taxon>
        <taxon>Clostridia</taxon>
        <taxon>Eubacteriales</taxon>
        <taxon>Clostridiaceae</taxon>
        <taxon>Clostridium</taxon>
    </lineage>
</organism>
<feature type="chain" id="PRO_5043025358" description="Lipoprotein" evidence="1">
    <location>
        <begin position="20"/>
        <end position="171"/>
    </location>
</feature>
<feature type="signal peptide" evidence="1">
    <location>
        <begin position="1"/>
        <end position="19"/>
    </location>
</feature>
<evidence type="ECO:0000313" key="3">
    <source>
        <dbReference type="Proteomes" id="UP000515243"/>
    </source>
</evidence>
<keyword evidence="1" id="KW-0732">Signal</keyword>
<dbReference type="Proteomes" id="UP000515243">
    <property type="component" value="Chromosome 1"/>
</dbReference>
<gene>
    <name evidence="2" type="ORF">FF104_02460</name>
</gene>
<sequence length="171" mass="19148">MKKIFLLLMGILTMMSLSGCVNTKSSSEKETTVKVSVNEEKQAESILGSLTEIVGKSDEYVVKKLGEGKEENGIVFSREYNIDVLKGNALVTIGYNENKVVDSVNILPNDTDYDGNIELLNKAFGKYSERNDDSKESEVEDRKYCIWNLDDCTLTLMHAYGSLSVEIRKNI</sequence>
<dbReference type="EMBL" id="CP040626">
    <property type="protein sequence ID" value="QMW89843.1"/>
    <property type="molecule type" value="Genomic_DNA"/>
</dbReference>
<evidence type="ECO:0000256" key="1">
    <source>
        <dbReference type="SAM" id="SignalP"/>
    </source>
</evidence>
<evidence type="ECO:0000313" key="2">
    <source>
        <dbReference type="EMBL" id="QMW89843.1"/>
    </source>
</evidence>
<evidence type="ECO:0008006" key="4">
    <source>
        <dbReference type="Google" id="ProtNLM"/>
    </source>
</evidence>
<name>A0AAP9RC05_CLOBU</name>